<keyword evidence="1 2" id="KW-0732">Signal</keyword>
<feature type="chain" id="PRO_5011526577" evidence="2">
    <location>
        <begin position="26"/>
        <end position="367"/>
    </location>
</feature>
<dbReference type="PANTHER" id="PTHR30006">
    <property type="entry name" value="THIAMINE-BINDING PERIPLASMIC PROTEIN-RELATED"/>
    <property type="match status" value="1"/>
</dbReference>
<accession>A0A1I2AHR7</accession>
<organism evidence="3 4">
    <name type="scientific">Actinacidiphila alni</name>
    <dbReference type="NCBI Taxonomy" id="380248"/>
    <lineage>
        <taxon>Bacteria</taxon>
        <taxon>Bacillati</taxon>
        <taxon>Actinomycetota</taxon>
        <taxon>Actinomycetes</taxon>
        <taxon>Kitasatosporales</taxon>
        <taxon>Streptomycetaceae</taxon>
        <taxon>Actinacidiphila</taxon>
    </lineage>
</organism>
<dbReference type="Gene3D" id="3.40.190.10">
    <property type="entry name" value="Periplasmic binding protein-like II"/>
    <property type="match status" value="2"/>
</dbReference>
<reference evidence="4" key="1">
    <citation type="submission" date="2016-10" db="EMBL/GenBank/DDBJ databases">
        <authorList>
            <person name="Varghese N."/>
            <person name="Submissions S."/>
        </authorList>
    </citation>
    <scope>NUCLEOTIDE SEQUENCE [LARGE SCALE GENOMIC DNA]</scope>
    <source>
        <strain evidence="4">CGMCC 4.3510</strain>
    </source>
</reference>
<keyword evidence="4" id="KW-1185">Reference proteome</keyword>
<evidence type="ECO:0000313" key="3">
    <source>
        <dbReference type="EMBL" id="SFE43088.1"/>
    </source>
</evidence>
<evidence type="ECO:0000313" key="4">
    <source>
        <dbReference type="Proteomes" id="UP000199323"/>
    </source>
</evidence>
<dbReference type="PANTHER" id="PTHR30006:SF2">
    <property type="entry name" value="ABC TRANSPORTER SUBSTRATE-BINDING PROTEIN"/>
    <property type="match status" value="1"/>
</dbReference>
<dbReference type="PROSITE" id="PS51257">
    <property type="entry name" value="PROKAR_LIPOPROTEIN"/>
    <property type="match status" value="1"/>
</dbReference>
<proteinExistence type="predicted"/>
<dbReference type="SUPFAM" id="SSF53850">
    <property type="entry name" value="Periplasmic binding protein-like II"/>
    <property type="match status" value="1"/>
</dbReference>
<evidence type="ECO:0000256" key="2">
    <source>
        <dbReference type="SAM" id="SignalP"/>
    </source>
</evidence>
<dbReference type="Proteomes" id="UP000199323">
    <property type="component" value="Unassembled WGS sequence"/>
</dbReference>
<dbReference type="EMBL" id="FONG01000003">
    <property type="protein sequence ID" value="SFE43088.1"/>
    <property type="molecule type" value="Genomic_DNA"/>
</dbReference>
<name>A0A1I2AHR7_9ACTN</name>
<protein>
    <submittedName>
        <fullName evidence="3">Iron(III) transport system substrate-binding protein</fullName>
    </submittedName>
</protein>
<feature type="signal peptide" evidence="2">
    <location>
        <begin position="1"/>
        <end position="25"/>
    </location>
</feature>
<dbReference type="OrthoDB" id="366726at2"/>
<dbReference type="InterPro" id="IPR006059">
    <property type="entry name" value="SBP"/>
</dbReference>
<gene>
    <name evidence="3" type="ORF">SAMN05216251_10379</name>
</gene>
<evidence type="ECO:0000256" key="1">
    <source>
        <dbReference type="ARBA" id="ARBA00022729"/>
    </source>
</evidence>
<dbReference type="AlphaFoldDB" id="A0A1I2AHR7"/>
<sequence>MRPGALTAGLLAAGLVLVGCGSSPASSGGSGKAASDPYAPYASLTGAQRTQKLLADAKSEGGVLDLYTSNTDIQDLVDGFKKAYPGVKVNAFRANSETVLQRVLQEDQAGKPQNDVVDTNDSELRSMDKQHVLTPYDGPSKAGLRPSATTFGGWTAERFNAFVVGWNTDVIPQGQPPKTFADLADPKWKGKLSLEVGDWDWYASMHTYLTDNQHMSAADVDALFKKIVANSKVTKGHTVQGELLSAGQFGVALSVYSHTIDKAAKKGAPVAWRPTVQPVILRPNGVGLMAHARHPAAALLWTDWVLSAGQQAIAKSLRIPAATTVKGYTDPIPAGTTTYNVPESAETDSAKWNAAYDALLRGVAKTG</sequence>
<dbReference type="RefSeq" id="WP_093712337.1">
    <property type="nucleotide sequence ID" value="NZ_FONG01000003.1"/>
</dbReference>
<dbReference type="Pfam" id="PF01547">
    <property type="entry name" value="SBP_bac_1"/>
    <property type="match status" value="1"/>
</dbReference>
<dbReference type="STRING" id="380248.SAMN05216251_10379"/>